<dbReference type="OrthoDB" id="9799912at2"/>
<keyword evidence="2" id="KW-1185">Reference proteome</keyword>
<dbReference type="KEGG" id="acy:Anacy_3854"/>
<accession>K9ZL27</accession>
<dbReference type="InterPro" id="IPR018669">
    <property type="entry name" value="Toxin_HigB"/>
</dbReference>
<gene>
    <name evidence="1" type="ordered locus">Anacy_3854</name>
</gene>
<name>K9ZL27_ANACC</name>
<dbReference type="GO" id="GO:0004519">
    <property type="term" value="F:endonuclease activity"/>
    <property type="evidence" value="ECO:0007669"/>
    <property type="project" value="InterPro"/>
</dbReference>
<dbReference type="EMBL" id="CP003659">
    <property type="protein sequence ID" value="AFZ59232.1"/>
    <property type="molecule type" value="Genomic_DNA"/>
</dbReference>
<dbReference type="AlphaFoldDB" id="K9ZL27"/>
<dbReference type="GO" id="GO:0003723">
    <property type="term" value="F:RNA binding"/>
    <property type="evidence" value="ECO:0007669"/>
    <property type="project" value="InterPro"/>
</dbReference>
<dbReference type="RefSeq" id="WP_015215853.1">
    <property type="nucleotide sequence ID" value="NC_019771.1"/>
</dbReference>
<organism evidence="1 2">
    <name type="scientific">Anabaena cylindrica (strain ATCC 27899 / PCC 7122)</name>
    <dbReference type="NCBI Taxonomy" id="272123"/>
    <lineage>
        <taxon>Bacteria</taxon>
        <taxon>Bacillati</taxon>
        <taxon>Cyanobacteriota</taxon>
        <taxon>Cyanophyceae</taxon>
        <taxon>Nostocales</taxon>
        <taxon>Nostocaceae</taxon>
        <taxon>Anabaena</taxon>
    </lineage>
</organism>
<reference evidence="2" key="1">
    <citation type="journal article" date="2013" name="Proc. Natl. Acad. Sci. U.S.A.">
        <title>Improving the coverage of the cyanobacterial phylum using diversity-driven genome sequencing.</title>
        <authorList>
            <person name="Shih P.M."/>
            <person name="Wu D."/>
            <person name="Latifi A."/>
            <person name="Axen S.D."/>
            <person name="Fewer D.P."/>
            <person name="Talla E."/>
            <person name="Calteau A."/>
            <person name="Cai F."/>
            <person name="Tandeau de Marsac N."/>
            <person name="Rippka R."/>
            <person name="Herdman M."/>
            <person name="Sivonen K."/>
            <person name="Coursin T."/>
            <person name="Laurent T."/>
            <person name="Goodwin L."/>
            <person name="Nolan M."/>
            <person name="Davenport K.W."/>
            <person name="Han C.S."/>
            <person name="Rubin E.M."/>
            <person name="Eisen J.A."/>
            <person name="Woyke T."/>
            <person name="Gugger M."/>
            <person name="Kerfeld C.A."/>
        </authorList>
    </citation>
    <scope>NUCLEOTIDE SEQUENCE [LARGE SCALE GENOMIC DNA]</scope>
    <source>
        <strain evidence="2">ATCC 27899 / PCC 7122</strain>
    </source>
</reference>
<evidence type="ECO:0000313" key="2">
    <source>
        <dbReference type="Proteomes" id="UP000010474"/>
    </source>
</evidence>
<dbReference type="GO" id="GO:0110001">
    <property type="term" value="C:toxin-antitoxin complex"/>
    <property type="evidence" value="ECO:0007669"/>
    <property type="project" value="InterPro"/>
</dbReference>
<evidence type="ECO:0008006" key="3">
    <source>
        <dbReference type="Google" id="ProtNLM"/>
    </source>
</evidence>
<dbReference type="eggNOG" id="COG4680">
    <property type="taxonomic scope" value="Bacteria"/>
</dbReference>
<evidence type="ECO:0000313" key="1">
    <source>
        <dbReference type="EMBL" id="AFZ59232.1"/>
    </source>
</evidence>
<dbReference type="HOGENOM" id="CLU_2244304_0_0_3"/>
<dbReference type="PATRIC" id="fig|272123.3.peg.4187"/>
<protein>
    <recommendedName>
        <fullName evidence="3">Type II toxin-antitoxin system HigB family toxin</fullName>
    </recommendedName>
</protein>
<dbReference type="Pfam" id="PF09907">
    <property type="entry name" value="HigB_toxin"/>
    <property type="match status" value="1"/>
</dbReference>
<dbReference type="Proteomes" id="UP000010474">
    <property type="component" value="Chromosome"/>
</dbReference>
<sequence>MYLNEIHHSPLIACGEGVGGGVLVSHSTENRYKIASKAKWSNLVEVQQVFPKAEAVGNFTVFNIKGNKYRLIVSIDYEGQLIYIKYILTHAEYDKDNWKNDPYF</sequence>
<dbReference type="STRING" id="272123.Anacy_3854"/>
<proteinExistence type="predicted"/>